<dbReference type="Proteomes" id="UP000245698">
    <property type="component" value="Unassembled WGS sequence"/>
</dbReference>
<feature type="region of interest" description="Disordered" evidence="1">
    <location>
        <begin position="154"/>
        <end position="176"/>
    </location>
</feature>
<evidence type="ECO:0000313" key="3">
    <source>
        <dbReference type="Proteomes" id="UP000245698"/>
    </source>
</evidence>
<gene>
    <name evidence="2" type="ORF">BQ8482_30072</name>
</gene>
<dbReference type="EMBL" id="FUIG01000037">
    <property type="protein sequence ID" value="SJM32616.1"/>
    <property type="molecule type" value="Genomic_DNA"/>
</dbReference>
<dbReference type="PANTHER" id="PTHR34776">
    <property type="entry name" value="F17F16.3 PROTEIN"/>
    <property type="match status" value="1"/>
</dbReference>
<reference evidence="3" key="1">
    <citation type="submission" date="2016-12" db="EMBL/GenBank/DDBJ databases">
        <authorList>
            <person name="Brunel B."/>
        </authorList>
    </citation>
    <scope>NUCLEOTIDE SEQUENCE [LARGE SCALE GENOMIC DNA]</scope>
</reference>
<sequence length="255" mass="29111">MASKDRKQVEIVERGDIFFLYRPRVGETDPESLSDVQRFFVVLRPEHATKVRLLVVGRKRLPDAHEHERHWGFVGAIASSAAALEKDLREEIYDTKTRGRQRLPAARPAGEGRYLVCRAAQWTIASQLRARASRAAIRGTTRLQHRTAGKLRLSVKNPEKPSPPGLGLGQAQETDYPDRLQQEFRGRRFARDDIKLLDVQGAEFVLVGARTDPEKAYNVDLDVEKEDERHSEMLRELKMAKSRHPIEPLFSGEWA</sequence>
<proteinExistence type="predicted"/>
<organism evidence="2 3">
    <name type="scientific">Mesorhizobium delmotii</name>
    <dbReference type="NCBI Taxonomy" id="1631247"/>
    <lineage>
        <taxon>Bacteria</taxon>
        <taxon>Pseudomonadati</taxon>
        <taxon>Pseudomonadota</taxon>
        <taxon>Alphaproteobacteria</taxon>
        <taxon>Hyphomicrobiales</taxon>
        <taxon>Phyllobacteriaceae</taxon>
        <taxon>Mesorhizobium</taxon>
    </lineage>
</organism>
<dbReference type="PANTHER" id="PTHR34776:SF1">
    <property type="entry name" value="F17F16.3 PROTEIN"/>
    <property type="match status" value="1"/>
</dbReference>
<dbReference type="RefSeq" id="WP_123149536.1">
    <property type="nucleotide sequence ID" value="NZ_FUIG01000037.1"/>
</dbReference>
<protein>
    <submittedName>
        <fullName evidence="2">Uncharacterized protein</fullName>
    </submittedName>
</protein>
<keyword evidence="3" id="KW-1185">Reference proteome</keyword>
<accession>A0A2P9AN84</accession>
<evidence type="ECO:0000313" key="2">
    <source>
        <dbReference type="EMBL" id="SJM32616.1"/>
    </source>
</evidence>
<dbReference type="AlphaFoldDB" id="A0A2P9AN84"/>
<evidence type="ECO:0000256" key="1">
    <source>
        <dbReference type="SAM" id="MobiDB-lite"/>
    </source>
</evidence>
<name>A0A2P9AN84_9HYPH</name>